<gene>
    <name evidence="3" type="ORF">CHH28_05035</name>
</gene>
<accession>A0A222FIN0</accession>
<evidence type="ECO:0000313" key="4">
    <source>
        <dbReference type="Proteomes" id="UP000202440"/>
    </source>
</evidence>
<keyword evidence="4" id="KW-1185">Reference proteome</keyword>
<evidence type="ECO:0000256" key="2">
    <source>
        <dbReference type="SAM" id="SignalP"/>
    </source>
</evidence>
<evidence type="ECO:0008006" key="5">
    <source>
        <dbReference type="Google" id="ProtNLM"/>
    </source>
</evidence>
<sequence length="236" mass="24585">MQTNKLTLLALVLSSSMLVACGGGGSSSSSSDEPTPPVDNSGDNNNGGDETPADGNEDGGNTVGATGLESLQGTWVYDCEAVEGGSGNTGSLTFDGDNYSYVIESYEDSSCTNLEVVMTFSGTHSFEGTQILSSGQTVIKTRASDVTAEMAPQDAEWISAMNQSNTCGADWEIGKKVDITNCAALEMVHTELTSALKNGTIFHVDGDVMYTGQDDMSGSAGYPTQLSTRVHTRVAQ</sequence>
<dbReference type="EMBL" id="CP022530">
    <property type="protein sequence ID" value="ASP38083.1"/>
    <property type="molecule type" value="Genomic_DNA"/>
</dbReference>
<name>A0A222FIN0_9GAMM</name>
<feature type="chain" id="PRO_5012962705" description="APCDD1 domain-containing protein" evidence="2">
    <location>
        <begin position="21"/>
        <end position="236"/>
    </location>
</feature>
<dbReference type="PROSITE" id="PS51257">
    <property type="entry name" value="PROKAR_LIPOPROTEIN"/>
    <property type="match status" value="1"/>
</dbReference>
<feature type="signal peptide" evidence="2">
    <location>
        <begin position="1"/>
        <end position="20"/>
    </location>
</feature>
<evidence type="ECO:0000256" key="1">
    <source>
        <dbReference type="SAM" id="MobiDB-lite"/>
    </source>
</evidence>
<organism evidence="3 4">
    <name type="scientific">Bacterioplanes sanyensis</name>
    <dbReference type="NCBI Taxonomy" id="1249553"/>
    <lineage>
        <taxon>Bacteria</taxon>
        <taxon>Pseudomonadati</taxon>
        <taxon>Pseudomonadota</taxon>
        <taxon>Gammaproteobacteria</taxon>
        <taxon>Oceanospirillales</taxon>
        <taxon>Oceanospirillaceae</taxon>
        <taxon>Bacterioplanes</taxon>
    </lineage>
</organism>
<dbReference type="KEGG" id="bsan:CHH28_05035"/>
<dbReference type="RefSeq" id="WP_094059282.1">
    <property type="nucleotide sequence ID" value="NZ_CP022530.1"/>
</dbReference>
<evidence type="ECO:0000313" key="3">
    <source>
        <dbReference type="EMBL" id="ASP38083.1"/>
    </source>
</evidence>
<keyword evidence="2" id="KW-0732">Signal</keyword>
<protein>
    <recommendedName>
        <fullName evidence="5">APCDD1 domain-containing protein</fullName>
    </recommendedName>
</protein>
<feature type="compositionally biased region" description="Low complexity" evidence="1">
    <location>
        <begin position="39"/>
        <end position="49"/>
    </location>
</feature>
<reference evidence="3 4" key="1">
    <citation type="submission" date="2017-07" db="EMBL/GenBank/DDBJ databases">
        <title>Annotated genome sequence of Bacterioplanes sanyensis isolated from Red Sea.</title>
        <authorList>
            <person name="Rehman Z.U."/>
        </authorList>
    </citation>
    <scope>NUCLEOTIDE SEQUENCE [LARGE SCALE GENOMIC DNA]</scope>
    <source>
        <strain evidence="3 4">NV9</strain>
    </source>
</reference>
<feature type="region of interest" description="Disordered" evidence="1">
    <location>
        <begin position="21"/>
        <end position="66"/>
    </location>
</feature>
<dbReference type="AlphaFoldDB" id="A0A222FIN0"/>
<proteinExistence type="predicted"/>
<dbReference type="Proteomes" id="UP000202440">
    <property type="component" value="Chromosome"/>
</dbReference>